<dbReference type="EMBL" id="FAXC01000017">
    <property type="protein sequence ID" value="CUV08172.1"/>
    <property type="molecule type" value="Genomic_DNA"/>
</dbReference>
<reference evidence="1" key="1">
    <citation type="submission" date="2015-10" db="EMBL/GenBank/DDBJ databases">
        <authorList>
            <person name="Gilbert D.G."/>
        </authorList>
    </citation>
    <scope>NUCLEOTIDE SEQUENCE</scope>
</reference>
<evidence type="ECO:0000313" key="1">
    <source>
        <dbReference type="EMBL" id="CUV08172.1"/>
    </source>
</evidence>
<sequence length="37" mass="4337">MTYNAAIGYLRSFEDWGLKEVMPLQFLTIGIGFNYNY</sequence>
<organism evidence="1">
    <name type="scientific">hydrothermal vent metagenome</name>
    <dbReference type="NCBI Taxonomy" id="652676"/>
    <lineage>
        <taxon>unclassified sequences</taxon>
        <taxon>metagenomes</taxon>
        <taxon>ecological metagenomes</taxon>
    </lineage>
</organism>
<name>A0A160VDC1_9ZZZZ</name>
<gene>
    <name evidence="1" type="ORF">MGWOODY_Mmi2026</name>
</gene>
<protein>
    <submittedName>
        <fullName evidence="1">Uncharacterized protein</fullName>
    </submittedName>
</protein>
<accession>A0A160VDC1</accession>
<proteinExistence type="predicted"/>
<dbReference type="AlphaFoldDB" id="A0A160VDC1"/>